<feature type="non-terminal residue" evidence="1">
    <location>
        <position position="35"/>
    </location>
</feature>
<sequence>MRRFIIYCVLFVTIQGVFAQAFNINGVLKTKDKEP</sequence>
<dbReference type="EMBL" id="SNRY01006640">
    <property type="protein sequence ID" value="KAA6312141.1"/>
    <property type="molecule type" value="Genomic_DNA"/>
</dbReference>
<name>A0A5J4PTK3_9ZZZZ</name>
<reference evidence="1" key="1">
    <citation type="submission" date="2019-03" db="EMBL/GenBank/DDBJ databases">
        <title>Single cell metagenomics reveals metabolic interactions within the superorganism composed of flagellate Streblomastix strix and complex community of Bacteroidetes bacteria on its surface.</title>
        <authorList>
            <person name="Treitli S.C."/>
            <person name="Kolisko M."/>
            <person name="Husnik F."/>
            <person name="Keeling P."/>
            <person name="Hampl V."/>
        </authorList>
    </citation>
    <scope>NUCLEOTIDE SEQUENCE</scope>
    <source>
        <strain evidence="1">STM</strain>
    </source>
</reference>
<comment type="caution">
    <text evidence="1">The sequence shown here is derived from an EMBL/GenBank/DDBJ whole genome shotgun (WGS) entry which is preliminary data.</text>
</comment>
<dbReference type="AlphaFoldDB" id="A0A5J4PTK3"/>
<proteinExistence type="predicted"/>
<evidence type="ECO:0000313" key="1">
    <source>
        <dbReference type="EMBL" id="KAA6312141.1"/>
    </source>
</evidence>
<accession>A0A5J4PTK3</accession>
<gene>
    <name evidence="1" type="ORF">EZS27_036873</name>
</gene>
<protein>
    <submittedName>
        <fullName evidence="1">Uncharacterized protein</fullName>
    </submittedName>
</protein>
<organism evidence="1">
    <name type="scientific">termite gut metagenome</name>
    <dbReference type="NCBI Taxonomy" id="433724"/>
    <lineage>
        <taxon>unclassified sequences</taxon>
        <taxon>metagenomes</taxon>
        <taxon>organismal metagenomes</taxon>
    </lineage>
</organism>